<dbReference type="Proteomes" id="UP001375382">
    <property type="component" value="Unassembled WGS sequence"/>
</dbReference>
<feature type="transmembrane region" description="Helical" evidence="6">
    <location>
        <begin position="49"/>
        <end position="68"/>
    </location>
</feature>
<organism evidence="7 8">
    <name type="scientific">Rheinheimera muenzenbergensis</name>
    <dbReference type="NCBI Taxonomy" id="1193628"/>
    <lineage>
        <taxon>Bacteria</taxon>
        <taxon>Pseudomonadati</taxon>
        <taxon>Pseudomonadota</taxon>
        <taxon>Gammaproteobacteria</taxon>
        <taxon>Chromatiales</taxon>
        <taxon>Chromatiaceae</taxon>
        <taxon>Rheinheimera</taxon>
    </lineage>
</organism>
<comment type="subcellular location">
    <subcellularLocation>
        <location evidence="1 6">Membrane</location>
        <topology evidence="1 6">Multi-pass membrane protein</topology>
    </subcellularLocation>
</comment>
<dbReference type="EMBL" id="JALAAR010000004">
    <property type="protein sequence ID" value="MEH8016987.1"/>
    <property type="molecule type" value="Genomic_DNA"/>
</dbReference>
<feature type="transmembrane region" description="Helical" evidence="6">
    <location>
        <begin position="145"/>
        <end position="164"/>
    </location>
</feature>
<evidence type="ECO:0000256" key="2">
    <source>
        <dbReference type="ARBA" id="ARBA00022448"/>
    </source>
</evidence>
<evidence type="ECO:0000256" key="4">
    <source>
        <dbReference type="ARBA" id="ARBA00022989"/>
    </source>
</evidence>
<comment type="caution">
    <text evidence="7">The sequence shown here is derived from an EMBL/GenBank/DDBJ whole genome shotgun (WGS) entry which is preliminary data.</text>
</comment>
<reference evidence="7 8" key="1">
    <citation type="journal article" date="2023" name="Ecotoxicol. Environ. Saf.">
        <title>Mercury remediation potential of mercury-resistant strain Rheinheimera metallidurans sp. nov. isolated from a municipal waste dumping site.</title>
        <authorList>
            <person name="Yadav V."/>
            <person name="Manjhi A."/>
            <person name="Vadakedath N."/>
        </authorList>
    </citation>
    <scope>NUCLEOTIDE SEQUENCE [LARGE SCALE GENOMIC DNA]</scope>
    <source>
        <strain evidence="7 8">E-49</strain>
    </source>
</reference>
<dbReference type="RefSeq" id="WP_335735398.1">
    <property type="nucleotide sequence ID" value="NZ_JALAAR010000004.1"/>
</dbReference>
<evidence type="ECO:0000256" key="3">
    <source>
        <dbReference type="ARBA" id="ARBA00022692"/>
    </source>
</evidence>
<feature type="transmembrane region" description="Helical" evidence="6">
    <location>
        <begin position="395"/>
        <end position="416"/>
    </location>
</feature>
<feature type="transmembrane region" description="Helical" evidence="6">
    <location>
        <begin position="119"/>
        <end position="139"/>
    </location>
</feature>
<keyword evidence="2 6" id="KW-0813">Transport</keyword>
<proteinExistence type="inferred from homology"/>
<feature type="transmembrane region" description="Helical" evidence="6">
    <location>
        <begin position="304"/>
        <end position="323"/>
    </location>
</feature>
<feature type="transmembrane region" description="Helical" evidence="6">
    <location>
        <begin position="88"/>
        <end position="112"/>
    </location>
</feature>
<name>A0ABU8C637_9GAMM</name>
<feature type="transmembrane region" description="Helical" evidence="6">
    <location>
        <begin position="217"/>
        <end position="236"/>
    </location>
</feature>
<dbReference type="Pfam" id="PF01384">
    <property type="entry name" value="PHO4"/>
    <property type="match status" value="1"/>
</dbReference>
<dbReference type="PANTHER" id="PTHR11101:SF80">
    <property type="entry name" value="PHOSPHATE TRANSPORTER"/>
    <property type="match status" value="1"/>
</dbReference>
<feature type="transmembrane region" description="Helical" evidence="6">
    <location>
        <begin position="344"/>
        <end position="364"/>
    </location>
</feature>
<keyword evidence="5 6" id="KW-0472">Membrane</keyword>
<dbReference type="PANTHER" id="PTHR11101">
    <property type="entry name" value="PHOSPHATE TRANSPORTER"/>
    <property type="match status" value="1"/>
</dbReference>
<sequence>MDILQSYGLILVIIAAVFGFMMAYGVGANDVANAMGTSVGSKALTIKQAIFIAAIFEFAGAYLAGGSVTSTIRGGITDASFFVDTPELMAYGMIAALLAAATWLIVASYFGWPVSTTHSIVGAIIGFAAVGVGMEAVHWDKVGGIVGSWIVTPMLAGVLAYMFFMSAQRLIFDTDNPLANAKKYVPFYMAFAAFVMTLVTVQKGLKHVGLHISTAEGYYISLAIALVIGVLGKMVISKLKFDPAADKKMQFNNVERIFGVLMITTACCMAFAHGSNDVANAIGPLAAVVSVVSSGGEIASKAQLAWWILPLGAVGIVIGLATLGARVIKTVGTAITHLTPSRGFAAELSAASTVVIASGAGLPISTTQTLVGAVLGVGLARGIAALNLGVVRNIFISWIITLPVGAGLAIIFFYILKAIFSV</sequence>
<evidence type="ECO:0000256" key="1">
    <source>
        <dbReference type="ARBA" id="ARBA00004141"/>
    </source>
</evidence>
<gene>
    <name evidence="7" type="ORF">MN202_07080</name>
</gene>
<keyword evidence="8" id="KW-1185">Reference proteome</keyword>
<feature type="transmembrane region" description="Helical" evidence="6">
    <location>
        <begin position="257"/>
        <end position="275"/>
    </location>
</feature>
<evidence type="ECO:0000313" key="7">
    <source>
        <dbReference type="EMBL" id="MEH8016987.1"/>
    </source>
</evidence>
<evidence type="ECO:0000313" key="8">
    <source>
        <dbReference type="Proteomes" id="UP001375382"/>
    </source>
</evidence>
<evidence type="ECO:0000256" key="6">
    <source>
        <dbReference type="RuleBase" id="RU363058"/>
    </source>
</evidence>
<keyword evidence="3 6" id="KW-0812">Transmembrane</keyword>
<evidence type="ECO:0000256" key="5">
    <source>
        <dbReference type="ARBA" id="ARBA00023136"/>
    </source>
</evidence>
<protein>
    <recommendedName>
        <fullName evidence="6">Phosphate transporter</fullName>
    </recommendedName>
</protein>
<feature type="transmembrane region" description="Helical" evidence="6">
    <location>
        <begin position="185"/>
        <end position="205"/>
    </location>
</feature>
<keyword evidence="4 6" id="KW-1133">Transmembrane helix</keyword>
<keyword evidence="6" id="KW-0592">Phosphate transport</keyword>
<dbReference type="InterPro" id="IPR001204">
    <property type="entry name" value="Phos_transporter"/>
</dbReference>
<comment type="similarity">
    <text evidence="6">Belongs to the inorganic phosphate transporter (PiT) (TC 2.A.20) family.</text>
</comment>
<feature type="transmembrane region" description="Helical" evidence="6">
    <location>
        <begin position="6"/>
        <end position="28"/>
    </location>
</feature>
<accession>A0ABU8C637</accession>